<feature type="domain" description="EamA" evidence="6">
    <location>
        <begin position="73"/>
        <end position="197"/>
    </location>
</feature>
<feature type="transmembrane region" description="Helical" evidence="5">
    <location>
        <begin position="99"/>
        <end position="117"/>
    </location>
</feature>
<evidence type="ECO:0000313" key="8">
    <source>
        <dbReference type="Proteomes" id="UP000000756"/>
    </source>
</evidence>
<dbReference type="GO" id="GO:0016020">
    <property type="term" value="C:membrane"/>
    <property type="evidence" value="ECO:0007669"/>
    <property type="project" value="UniProtKB-SubCell"/>
</dbReference>
<keyword evidence="3 5" id="KW-1133">Transmembrane helix</keyword>
<dbReference type="PANTHER" id="PTHR32322">
    <property type="entry name" value="INNER MEMBRANE TRANSPORTER"/>
    <property type="match status" value="1"/>
</dbReference>
<proteinExistence type="predicted"/>
<dbReference type="PATRIC" id="fig|380703.7.peg.2868"/>
<feature type="transmembrane region" description="Helical" evidence="5">
    <location>
        <begin position="73"/>
        <end position="93"/>
    </location>
</feature>
<keyword evidence="4 5" id="KW-0472">Membrane</keyword>
<dbReference type="STRING" id="380703.AHA_2858"/>
<evidence type="ECO:0000256" key="4">
    <source>
        <dbReference type="ARBA" id="ARBA00023136"/>
    </source>
</evidence>
<evidence type="ECO:0000259" key="6">
    <source>
        <dbReference type="Pfam" id="PF00892"/>
    </source>
</evidence>
<evidence type="ECO:0000313" key="7">
    <source>
        <dbReference type="EMBL" id="ABK39443.1"/>
    </source>
</evidence>
<accession>A0KM61</accession>
<organism evidence="7 8">
    <name type="scientific">Aeromonas hydrophila subsp. hydrophila (strain ATCC 7966 / DSM 30187 / BCRC 13018 / CCUG 14551 / JCM 1027 / KCTC 2358 / NCIMB 9240 / NCTC 8049)</name>
    <dbReference type="NCBI Taxonomy" id="380703"/>
    <lineage>
        <taxon>Bacteria</taxon>
        <taxon>Pseudomonadati</taxon>
        <taxon>Pseudomonadota</taxon>
        <taxon>Gammaproteobacteria</taxon>
        <taxon>Aeromonadales</taxon>
        <taxon>Aeromonadaceae</taxon>
        <taxon>Aeromonas</taxon>
    </lineage>
</organism>
<feature type="transmembrane region" description="Helical" evidence="5">
    <location>
        <begin position="237"/>
        <end position="259"/>
    </location>
</feature>
<evidence type="ECO:0000256" key="3">
    <source>
        <dbReference type="ARBA" id="ARBA00022989"/>
    </source>
</evidence>
<name>A0KM61_AERHH</name>
<dbReference type="PANTHER" id="PTHR32322:SF9">
    <property type="entry name" value="AMINO-ACID METABOLITE EFFLUX PUMP-RELATED"/>
    <property type="match status" value="1"/>
</dbReference>
<sequence>MPCPPPCGPPWPHAASQCTASPPESHLAPRCPVAPPPGGLTAPTEAGVCSSSFGLSCQRPQTEGRRMHTKDKFLAALVILCWGLNFVAIKWGLEGIPPLLLGALRFVGVVFPAILLVPRPAMPWRWLLAYGGAISLGQFSFLFCAMKFGMPAGMASLVLQSQVVFTLLFAMIWLGERWQPHHWVALPLAGAGLYLIATHGEGNLTLLGFVLTLCAAACWGLGNVINRQIGLRYQTTLPSLIAWGGLVPILPFLALSWLFEGPELMASSLLNISWQGFLCVLYLSFVATWLGYGLWGRLLMRYPVAQVAPLSLLVPCVGMVAAALLLDEHPTPLQWLGSALVLLGFVVHLLGGRLRWFKPQTAA</sequence>
<feature type="transmembrane region" description="Helical" evidence="5">
    <location>
        <begin position="307"/>
        <end position="326"/>
    </location>
</feature>
<feature type="transmembrane region" description="Helical" evidence="5">
    <location>
        <begin position="182"/>
        <end position="200"/>
    </location>
</feature>
<evidence type="ECO:0000256" key="2">
    <source>
        <dbReference type="ARBA" id="ARBA00022692"/>
    </source>
</evidence>
<reference evidence="7 8" key="1">
    <citation type="journal article" date="2006" name="J. Bacteriol.">
        <title>Genome sequence of Aeromonas hydrophila ATCC 7966T: jack of all trades.</title>
        <authorList>
            <person name="Seshadri R."/>
            <person name="Joseph S.W."/>
            <person name="Chopra A.K."/>
            <person name="Sha J."/>
            <person name="Shaw J."/>
            <person name="Graf J."/>
            <person name="Haft D."/>
            <person name="Wu M."/>
            <person name="Ren Q."/>
            <person name="Rosovitz M.J."/>
            <person name="Madupu R."/>
            <person name="Tallon L."/>
            <person name="Kim M."/>
            <person name="Jin S."/>
            <person name="Vuong H."/>
            <person name="Stine O.C."/>
            <person name="Ali A."/>
            <person name="Horneman A.J."/>
            <person name="Heidelberg J.F."/>
        </authorList>
    </citation>
    <scope>NUCLEOTIDE SEQUENCE [LARGE SCALE GENOMIC DNA]</scope>
    <source>
        <strain evidence="8">ATCC 7966 / DSM 30187 / BCRC 13018 / CCUG 14551 / JCM 1027 / KCTC 2358 / NCIMB 9240 / NCTC 8049</strain>
    </source>
</reference>
<dbReference type="eggNOG" id="COG0697">
    <property type="taxonomic scope" value="Bacteria"/>
</dbReference>
<dbReference type="AlphaFoldDB" id="A0KM61"/>
<feature type="transmembrane region" description="Helical" evidence="5">
    <location>
        <begin position="126"/>
        <end position="148"/>
    </location>
</feature>
<dbReference type="Pfam" id="PF00892">
    <property type="entry name" value="EamA"/>
    <property type="match status" value="2"/>
</dbReference>
<dbReference type="InterPro" id="IPR000620">
    <property type="entry name" value="EamA_dom"/>
</dbReference>
<gene>
    <name evidence="7" type="ordered locus">AHA_2858</name>
</gene>
<dbReference type="SUPFAM" id="SSF103481">
    <property type="entry name" value="Multidrug resistance efflux transporter EmrE"/>
    <property type="match status" value="2"/>
</dbReference>
<protein>
    <submittedName>
        <fullName evidence="7">Transporter, 10 TMS drug/metabolite exporter (DME) family</fullName>
    </submittedName>
</protein>
<dbReference type="KEGG" id="aha:AHA_2858"/>
<feature type="transmembrane region" description="Helical" evidence="5">
    <location>
        <begin position="206"/>
        <end position="225"/>
    </location>
</feature>
<keyword evidence="2 5" id="KW-0812">Transmembrane</keyword>
<feature type="transmembrane region" description="Helical" evidence="5">
    <location>
        <begin position="332"/>
        <end position="351"/>
    </location>
</feature>
<feature type="transmembrane region" description="Helical" evidence="5">
    <location>
        <begin position="154"/>
        <end position="175"/>
    </location>
</feature>
<dbReference type="InterPro" id="IPR037185">
    <property type="entry name" value="EmrE-like"/>
</dbReference>
<comment type="subcellular location">
    <subcellularLocation>
        <location evidence="1">Membrane</location>
        <topology evidence="1">Multi-pass membrane protein</topology>
    </subcellularLocation>
</comment>
<dbReference type="HOGENOM" id="CLU_033863_20_1_6"/>
<evidence type="ECO:0000256" key="1">
    <source>
        <dbReference type="ARBA" id="ARBA00004141"/>
    </source>
</evidence>
<dbReference type="EMBL" id="CP000462">
    <property type="protein sequence ID" value="ABK39443.1"/>
    <property type="molecule type" value="Genomic_DNA"/>
</dbReference>
<dbReference type="InterPro" id="IPR050638">
    <property type="entry name" value="AA-Vitamin_Transporters"/>
</dbReference>
<keyword evidence="8" id="KW-1185">Reference proteome</keyword>
<dbReference type="Proteomes" id="UP000000756">
    <property type="component" value="Chromosome"/>
</dbReference>
<feature type="transmembrane region" description="Helical" evidence="5">
    <location>
        <begin position="274"/>
        <end position="295"/>
    </location>
</feature>
<feature type="domain" description="EamA" evidence="6">
    <location>
        <begin position="207"/>
        <end position="347"/>
    </location>
</feature>
<dbReference type="EnsemblBacteria" id="ABK39443">
    <property type="protein sequence ID" value="ABK39443"/>
    <property type="gene ID" value="AHA_2858"/>
</dbReference>
<evidence type="ECO:0000256" key="5">
    <source>
        <dbReference type="SAM" id="Phobius"/>
    </source>
</evidence>
<dbReference type="OrthoDB" id="7158585at2"/>